<gene>
    <name evidence="6" type="ORF">LPJ61_004153</name>
</gene>
<reference evidence="6" key="1">
    <citation type="submission" date="2022-07" db="EMBL/GenBank/DDBJ databases">
        <title>Phylogenomic reconstructions and comparative analyses of Kickxellomycotina fungi.</title>
        <authorList>
            <person name="Reynolds N.K."/>
            <person name="Stajich J.E."/>
            <person name="Barry K."/>
            <person name="Grigoriev I.V."/>
            <person name="Crous P."/>
            <person name="Smith M.E."/>
        </authorList>
    </citation>
    <scope>NUCLEOTIDE SEQUENCE</scope>
    <source>
        <strain evidence="6">BCRC 34381</strain>
    </source>
</reference>
<dbReference type="EMBL" id="JANBOI010000868">
    <property type="protein sequence ID" value="KAJ1728215.1"/>
    <property type="molecule type" value="Genomic_DNA"/>
</dbReference>
<protein>
    <recommendedName>
        <fullName evidence="3">BLOC-1-related complex subunit 7</fullName>
    </recommendedName>
</protein>
<evidence type="ECO:0000313" key="6">
    <source>
        <dbReference type="EMBL" id="KAJ1728215.1"/>
    </source>
</evidence>
<evidence type="ECO:0000256" key="5">
    <source>
        <dbReference type="ARBA" id="ARBA00023228"/>
    </source>
</evidence>
<comment type="similarity">
    <text evidence="2">Belongs to the BORCS7 family.</text>
</comment>
<evidence type="ECO:0000256" key="4">
    <source>
        <dbReference type="ARBA" id="ARBA00023136"/>
    </source>
</evidence>
<evidence type="ECO:0000313" key="7">
    <source>
        <dbReference type="Proteomes" id="UP001143981"/>
    </source>
</evidence>
<evidence type="ECO:0000256" key="1">
    <source>
        <dbReference type="ARBA" id="ARBA00004656"/>
    </source>
</evidence>
<dbReference type="AlphaFoldDB" id="A0A9W7YA19"/>
<evidence type="ECO:0000256" key="3">
    <source>
        <dbReference type="ARBA" id="ARBA00022295"/>
    </source>
</evidence>
<organism evidence="6 7">
    <name type="scientific">Coemansia biformis</name>
    <dbReference type="NCBI Taxonomy" id="1286918"/>
    <lineage>
        <taxon>Eukaryota</taxon>
        <taxon>Fungi</taxon>
        <taxon>Fungi incertae sedis</taxon>
        <taxon>Zoopagomycota</taxon>
        <taxon>Kickxellomycotina</taxon>
        <taxon>Kickxellomycetes</taxon>
        <taxon>Kickxellales</taxon>
        <taxon>Kickxellaceae</taxon>
        <taxon>Coemansia</taxon>
    </lineage>
</organism>
<accession>A0A9W7YA19</accession>
<dbReference type="OrthoDB" id="5567844at2759"/>
<comment type="caution">
    <text evidence="6">The sequence shown here is derived from an EMBL/GenBank/DDBJ whole genome shotgun (WGS) entry which is preliminary data.</text>
</comment>
<keyword evidence="4" id="KW-0472">Membrane</keyword>
<sequence>MNTKSTAVEEARSDIRERAQATVGDLGALAQEVAGGSELRDLLARAAKQTAALDACIKETQQSLAASQATVVRLAERVDSANEQWRALAKTVDVVKVACADI</sequence>
<dbReference type="Proteomes" id="UP001143981">
    <property type="component" value="Unassembled WGS sequence"/>
</dbReference>
<evidence type="ECO:0000256" key="2">
    <source>
        <dbReference type="ARBA" id="ARBA00005433"/>
    </source>
</evidence>
<dbReference type="InterPro" id="IPR032143">
    <property type="entry name" value="BORCS7"/>
</dbReference>
<proteinExistence type="inferred from homology"/>
<name>A0A9W7YA19_9FUNG</name>
<dbReference type="Pfam" id="PF16088">
    <property type="entry name" value="BORCS7"/>
    <property type="match status" value="1"/>
</dbReference>
<keyword evidence="5" id="KW-0458">Lysosome</keyword>
<comment type="subcellular location">
    <subcellularLocation>
        <location evidence="1">Lysosome membrane</location>
    </subcellularLocation>
</comment>
<keyword evidence="7" id="KW-1185">Reference proteome</keyword>